<evidence type="ECO:0000256" key="1">
    <source>
        <dbReference type="SAM" id="MobiDB-lite"/>
    </source>
</evidence>
<evidence type="ECO:0000313" key="3">
    <source>
        <dbReference type="Proteomes" id="UP000094444"/>
    </source>
</evidence>
<dbReference type="STRING" id="158607.A0A2P5HH73"/>
<keyword evidence="3" id="KW-1185">Reference proteome</keyword>
<dbReference type="Proteomes" id="UP000094444">
    <property type="component" value="Unassembled WGS sequence"/>
</dbReference>
<organism evidence="2 3">
    <name type="scientific">Diaporthe helianthi</name>
    <dbReference type="NCBI Taxonomy" id="158607"/>
    <lineage>
        <taxon>Eukaryota</taxon>
        <taxon>Fungi</taxon>
        <taxon>Dikarya</taxon>
        <taxon>Ascomycota</taxon>
        <taxon>Pezizomycotina</taxon>
        <taxon>Sordariomycetes</taxon>
        <taxon>Sordariomycetidae</taxon>
        <taxon>Diaporthales</taxon>
        <taxon>Diaporthaceae</taxon>
        <taxon>Diaporthe</taxon>
    </lineage>
</organism>
<dbReference type="EMBL" id="MAVT02002138">
    <property type="protein sequence ID" value="POS69601.1"/>
    <property type="molecule type" value="Genomic_DNA"/>
</dbReference>
<proteinExistence type="predicted"/>
<feature type="non-terminal residue" evidence="2">
    <location>
        <position position="1"/>
    </location>
</feature>
<feature type="region of interest" description="Disordered" evidence="1">
    <location>
        <begin position="1"/>
        <end position="34"/>
    </location>
</feature>
<dbReference type="InParanoid" id="A0A2P5HH73"/>
<name>A0A2P5HH73_DIAHE</name>
<protein>
    <submittedName>
        <fullName evidence="2">Uncharacterized protein</fullName>
    </submittedName>
</protein>
<sequence>AARHSNPEWTEAQDAPGHRTRALSQLKRSRSETMQVVEHKDDACQHGTAKRRRLCTPSSTCVPSEEASMCLTPPGETMDIDSVPFCTSSYISSLIHGKAGDPSCPNWSVHQQHHHGQKPPTSAADLLAITRTSVKLPPTWGPQSDVEDRPNIQYDHTPNAMYTGQFGAVSAIFKVRIEPGGYVLVAKAARTYEKFVNVMDVDTVHALKREHRIYKRLHTIQGKVVPISRRN</sequence>
<dbReference type="OrthoDB" id="5242703at2759"/>
<accession>A0A2P5HH73</accession>
<dbReference type="AlphaFoldDB" id="A0A2P5HH73"/>
<gene>
    <name evidence="2" type="ORF">DHEL01_v212005</name>
</gene>
<comment type="caution">
    <text evidence="2">The sequence shown here is derived from an EMBL/GenBank/DDBJ whole genome shotgun (WGS) entry which is preliminary data.</text>
</comment>
<reference evidence="2" key="1">
    <citation type="submission" date="2017-09" db="EMBL/GenBank/DDBJ databases">
        <title>Polyketide synthases of a Diaporthe helianthi virulent isolate.</title>
        <authorList>
            <person name="Baroncelli R."/>
        </authorList>
    </citation>
    <scope>NUCLEOTIDE SEQUENCE [LARGE SCALE GENOMIC DNA]</scope>
    <source>
        <strain evidence="2">7/96</strain>
    </source>
</reference>
<evidence type="ECO:0000313" key="2">
    <source>
        <dbReference type="EMBL" id="POS69601.1"/>
    </source>
</evidence>